<evidence type="ECO:0000256" key="4">
    <source>
        <dbReference type="ARBA" id="ARBA00022806"/>
    </source>
</evidence>
<dbReference type="GO" id="GO:0043138">
    <property type="term" value="F:3'-5' DNA helicase activity"/>
    <property type="evidence" value="ECO:0007669"/>
    <property type="project" value="UniProtKB-EC"/>
</dbReference>
<dbReference type="GO" id="GO:0000725">
    <property type="term" value="P:recombinational repair"/>
    <property type="evidence" value="ECO:0007669"/>
    <property type="project" value="TreeGrafter"/>
</dbReference>
<dbReference type="CDD" id="cd06127">
    <property type="entry name" value="DEDDh"/>
    <property type="match status" value="1"/>
</dbReference>
<dbReference type="PROSITE" id="PS51198">
    <property type="entry name" value="UVRD_HELICASE_ATP_BIND"/>
    <property type="match status" value="1"/>
</dbReference>
<evidence type="ECO:0000256" key="2">
    <source>
        <dbReference type="ARBA" id="ARBA00022741"/>
    </source>
</evidence>
<dbReference type="CDD" id="cd17932">
    <property type="entry name" value="DEXQc_UvrD"/>
    <property type="match status" value="1"/>
</dbReference>
<dbReference type="InterPro" id="IPR013520">
    <property type="entry name" value="Ribonucl_H"/>
</dbReference>
<evidence type="ECO:0000256" key="3">
    <source>
        <dbReference type="ARBA" id="ARBA00022801"/>
    </source>
</evidence>
<evidence type="ECO:0000256" key="11">
    <source>
        <dbReference type="ARBA" id="ARBA00048988"/>
    </source>
</evidence>
<evidence type="ECO:0000256" key="9">
    <source>
        <dbReference type="ARBA" id="ARBA00034617"/>
    </source>
</evidence>
<evidence type="ECO:0000256" key="8">
    <source>
        <dbReference type="ARBA" id="ARBA00023235"/>
    </source>
</evidence>
<evidence type="ECO:0000256" key="12">
    <source>
        <dbReference type="PROSITE-ProRule" id="PRU00560"/>
    </source>
</evidence>
<dbReference type="GO" id="GO:0004527">
    <property type="term" value="F:exonuclease activity"/>
    <property type="evidence" value="ECO:0007669"/>
    <property type="project" value="UniProtKB-KW"/>
</dbReference>
<dbReference type="GO" id="GO:0005524">
    <property type="term" value="F:ATP binding"/>
    <property type="evidence" value="ECO:0007669"/>
    <property type="project" value="UniProtKB-UniRule"/>
</dbReference>
<evidence type="ECO:0000313" key="16">
    <source>
        <dbReference type="Proteomes" id="UP000886800"/>
    </source>
</evidence>
<dbReference type="Pfam" id="PF13361">
    <property type="entry name" value="UvrD_C"/>
    <property type="match status" value="1"/>
</dbReference>
<dbReference type="Gene3D" id="1.10.486.10">
    <property type="entry name" value="PCRA, domain 4"/>
    <property type="match status" value="1"/>
</dbReference>
<dbReference type="InterPro" id="IPR013986">
    <property type="entry name" value="DExx_box_DNA_helicase_dom_sf"/>
</dbReference>
<evidence type="ECO:0000256" key="6">
    <source>
        <dbReference type="ARBA" id="ARBA00022840"/>
    </source>
</evidence>
<feature type="domain" description="UvrD-like helicase C-terminal" evidence="14">
    <location>
        <begin position="311"/>
        <end position="774"/>
    </location>
</feature>
<dbReference type="InterPro" id="IPR014017">
    <property type="entry name" value="DNA_helicase_UvrD-like_C"/>
</dbReference>
<keyword evidence="2 12" id="KW-0547">Nucleotide-binding</keyword>
<keyword evidence="5" id="KW-0269">Exonuclease</keyword>
<organism evidence="15 16">
    <name type="scientific">Candidatus Anaerotruncus excrementipullorum</name>
    <dbReference type="NCBI Taxonomy" id="2838465"/>
    <lineage>
        <taxon>Bacteria</taxon>
        <taxon>Bacillati</taxon>
        <taxon>Bacillota</taxon>
        <taxon>Clostridia</taxon>
        <taxon>Eubacteriales</taxon>
        <taxon>Oscillospiraceae</taxon>
        <taxon>Anaerotruncus</taxon>
    </lineage>
</organism>
<dbReference type="Proteomes" id="UP000886800">
    <property type="component" value="Unassembled WGS sequence"/>
</dbReference>
<reference evidence="15" key="1">
    <citation type="journal article" date="2021" name="PeerJ">
        <title>Extensive microbial diversity within the chicken gut microbiome revealed by metagenomics and culture.</title>
        <authorList>
            <person name="Gilroy R."/>
            <person name="Ravi A."/>
            <person name="Getino M."/>
            <person name="Pursley I."/>
            <person name="Horton D.L."/>
            <person name="Alikhan N.F."/>
            <person name="Baker D."/>
            <person name="Gharbi K."/>
            <person name="Hall N."/>
            <person name="Watson M."/>
            <person name="Adriaenssens E.M."/>
            <person name="Foster-Nyarko E."/>
            <person name="Jarju S."/>
            <person name="Secka A."/>
            <person name="Antonio M."/>
            <person name="Oren A."/>
            <person name="Chaudhuri R.R."/>
            <person name="La Ragione R."/>
            <person name="Hildebrand F."/>
            <person name="Pallen M.J."/>
        </authorList>
    </citation>
    <scope>NUCLEOTIDE SEQUENCE</scope>
    <source>
        <strain evidence="15">CHK188-5543</strain>
    </source>
</reference>
<dbReference type="GO" id="GO:0033202">
    <property type="term" value="C:DNA helicase complex"/>
    <property type="evidence" value="ECO:0007669"/>
    <property type="project" value="TreeGrafter"/>
</dbReference>
<dbReference type="Gene3D" id="3.40.50.300">
    <property type="entry name" value="P-loop containing nucleotide triphosphate hydrolases"/>
    <property type="match status" value="3"/>
</dbReference>
<comment type="caution">
    <text evidence="15">The sequence shown here is derived from an EMBL/GenBank/DDBJ whole genome shotgun (WGS) entry which is preliminary data.</text>
</comment>
<dbReference type="InterPro" id="IPR036397">
    <property type="entry name" value="RNaseH_sf"/>
</dbReference>
<reference evidence="15" key="2">
    <citation type="submission" date="2021-04" db="EMBL/GenBank/DDBJ databases">
        <authorList>
            <person name="Gilroy R."/>
        </authorList>
    </citation>
    <scope>NUCLEOTIDE SEQUENCE</scope>
    <source>
        <strain evidence="15">CHK188-5543</strain>
    </source>
</reference>
<gene>
    <name evidence="15" type="ORF">H9736_01070</name>
</gene>
<accession>A0A9D1WPQ3</accession>
<dbReference type="PANTHER" id="PTHR11070">
    <property type="entry name" value="UVRD / RECB / PCRA DNA HELICASE FAMILY MEMBER"/>
    <property type="match status" value="1"/>
</dbReference>
<comment type="catalytic activity">
    <reaction evidence="11">
        <text>ATP + H2O = ADP + phosphate + H(+)</text>
        <dbReference type="Rhea" id="RHEA:13065"/>
        <dbReference type="ChEBI" id="CHEBI:15377"/>
        <dbReference type="ChEBI" id="CHEBI:15378"/>
        <dbReference type="ChEBI" id="CHEBI:30616"/>
        <dbReference type="ChEBI" id="CHEBI:43474"/>
        <dbReference type="ChEBI" id="CHEBI:456216"/>
        <dbReference type="EC" id="5.6.2.4"/>
    </reaction>
</comment>
<keyword evidence="6 12" id="KW-0067">ATP-binding</keyword>
<evidence type="ECO:0000259" key="14">
    <source>
        <dbReference type="PROSITE" id="PS51217"/>
    </source>
</evidence>
<keyword evidence="7" id="KW-0238">DNA-binding</keyword>
<dbReference type="InterPro" id="IPR000212">
    <property type="entry name" value="DNA_helicase_UvrD/REP"/>
</dbReference>
<keyword evidence="8" id="KW-0413">Isomerase</keyword>
<evidence type="ECO:0000259" key="13">
    <source>
        <dbReference type="PROSITE" id="PS51198"/>
    </source>
</evidence>
<dbReference type="GO" id="GO:0005829">
    <property type="term" value="C:cytosol"/>
    <property type="evidence" value="ECO:0007669"/>
    <property type="project" value="TreeGrafter"/>
</dbReference>
<dbReference type="SMART" id="SM00479">
    <property type="entry name" value="EXOIII"/>
    <property type="match status" value="1"/>
</dbReference>
<dbReference type="PANTHER" id="PTHR11070:SF2">
    <property type="entry name" value="ATP-DEPENDENT DNA HELICASE SRS2"/>
    <property type="match status" value="1"/>
</dbReference>
<dbReference type="InterPro" id="IPR027417">
    <property type="entry name" value="P-loop_NTPase"/>
</dbReference>
<keyword evidence="4 12" id="KW-0347">Helicase</keyword>
<dbReference type="Gene3D" id="3.30.420.10">
    <property type="entry name" value="Ribonuclease H-like superfamily/Ribonuclease H"/>
    <property type="match status" value="1"/>
</dbReference>
<evidence type="ECO:0000256" key="7">
    <source>
        <dbReference type="ARBA" id="ARBA00023125"/>
    </source>
</evidence>
<dbReference type="AlphaFoldDB" id="A0A9D1WPQ3"/>
<keyword evidence="3 12" id="KW-0378">Hydrolase</keyword>
<dbReference type="PROSITE" id="PS51217">
    <property type="entry name" value="UVRD_HELICASE_CTER"/>
    <property type="match status" value="1"/>
</dbReference>
<comment type="similarity">
    <text evidence="1">Belongs to the helicase family. UvrD subfamily.</text>
</comment>
<dbReference type="InterPro" id="IPR012337">
    <property type="entry name" value="RNaseH-like_sf"/>
</dbReference>
<evidence type="ECO:0000256" key="5">
    <source>
        <dbReference type="ARBA" id="ARBA00022839"/>
    </source>
</evidence>
<dbReference type="EMBL" id="DXES01000023">
    <property type="protein sequence ID" value="HIX64819.1"/>
    <property type="molecule type" value="Genomic_DNA"/>
</dbReference>
<dbReference type="SUPFAM" id="SSF52540">
    <property type="entry name" value="P-loop containing nucleoside triphosphate hydrolases"/>
    <property type="match status" value="1"/>
</dbReference>
<dbReference type="EC" id="5.6.2.4" evidence="10"/>
<evidence type="ECO:0000256" key="10">
    <source>
        <dbReference type="ARBA" id="ARBA00034808"/>
    </source>
</evidence>
<feature type="binding site" evidence="12">
    <location>
        <begin position="24"/>
        <end position="31"/>
    </location>
    <ligand>
        <name>ATP</name>
        <dbReference type="ChEBI" id="CHEBI:30616"/>
    </ligand>
</feature>
<evidence type="ECO:0000313" key="15">
    <source>
        <dbReference type="EMBL" id="HIX64819.1"/>
    </source>
</evidence>
<name>A0A9D1WPQ3_9FIRM</name>
<proteinExistence type="inferred from homology"/>
<protein>
    <recommendedName>
        <fullName evidence="10">DNA 3'-5' helicase</fullName>
        <ecNumber evidence="10">5.6.2.4</ecNumber>
    </recommendedName>
</protein>
<keyword evidence="5" id="KW-0540">Nuclease</keyword>
<dbReference type="Pfam" id="PF00929">
    <property type="entry name" value="RNase_T"/>
    <property type="match status" value="1"/>
</dbReference>
<dbReference type="SUPFAM" id="SSF53098">
    <property type="entry name" value="Ribonuclease H-like"/>
    <property type="match status" value="1"/>
</dbReference>
<dbReference type="InterPro" id="IPR014016">
    <property type="entry name" value="UvrD-like_ATP-bd"/>
</dbReference>
<dbReference type="Pfam" id="PF00580">
    <property type="entry name" value="UvrD-helicase"/>
    <property type="match status" value="1"/>
</dbReference>
<comment type="catalytic activity">
    <reaction evidence="9">
        <text>Couples ATP hydrolysis with the unwinding of duplex DNA by translocating in the 3'-5' direction.</text>
        <dbReference type="EC" id="5.6.2.4"/>
    </reaction>
</comment>
<dbReference type="GO" id="GO:0003677">
    <property type="term" value="F:DNA binding"/>
    <property type="evidence" value="ECO:0007669"/>
    <property type="project" value="UniProtKB-KW"/>
</dbReference>
<sequence length="844" mass="94211">MDLKLNPQQRLAAEDREHNLLVLAGAGTGKTLTLAARVAGLLTGGAAQPEQVLCLTFTNRACKEMRQRIAALAGQPAAQVQIRTIHSFCGWLLRQAPAALTDIGPDFTVCDEAGCLEAVREVVFQSTGREIEERPARILQQFLELCKDCLLLAGSSDPFRGASLAFSTRQKALERICTTPQRRFDPKFFAFLQKYGGSILQLYNLKLTQANQLDFSDLLLRAALLMEDPVFAHLWRGRWRFVQVDEVQDVSLGEYRLVSRLCQGARVLFCGDFNQTIYQWRGSDPAALLARYREEFAPVEVRLDHNYRSDPQLLALAQRFLCRAFGQGQAPQAPLGQRVQLREFETAEEEARWLARSISQLPTQDYSRVAVITRTNRACAQLCELLKQLRLEGEGPVRFMLADQARLFRRAEVRDLVACLGLLYNPRDQESCRRVLTRLAAGIGPAAVNGVLSCWRAGGGAALCDFLDPRLYRAGDYFAPLLQALDAGEVVVFDVETTGTDVYADEIVQLAAVRLGPDGQVTGRFEAFLRPSRPVGDSQQVHGFSDAFLAQRGQAPLPALEGFLEFAGEAVLVGHNVGFDVEITGENLRRLGYGGRFSPLWYDTLDLSRRFLPKLPDHKLATVAQALEAQHAPSHNAMDDILATAQVLWKLCEGYLRPRAAQRLDCYKKFMPRFLPFCRQWEGLRAACAGQAAWEAAQYLCQAFGLPGRCETGEQQANLLLFTDLARELVDPGLPPRQQLARLLELCALTAGEFDQLAQAGNKVAVITAHQAKGCEFDYVYLPVLQEGVFPTYQAVQAGDLEEEKRVFYVSLTRAKRQLFLSWAHQQPNRYPAQPSRFLSLLWP</sequence>
<dbReference type="Gene3D" id="1.10.10.160">
    <property type="match status" value="1"/>
</dbReference>
<feature type="domain" description="UvrD-like helicase ATP-binding" evidence="13">
    <location>
        <begin position="3"/>
        <end position="310"/>
    </location>
</feature>
<dbReference type="FunFam" id="3.30.420.10:FF:000045">
    <property type="entry name" value="3'-5' exonuclease DinG"/>
    <property type="match status" value="1"/>
</dbReference>
<evidence type="ECO:0000256" key="1">
    <source>
        <dbReference type="ARBA" id="ARBA00009922"/>
    </source>
</evidence>